<reference evidence="2" key="1">
    <citation type="submission" date="2015-04" db="EMBL/GenBank/DDBJ databases">
        <title>The genome sequence of the plant pathogenic Rhizarian Plasmodiophora brassicae reveals insights in its biotrophic life cycle and the origin of chitin synthesis.</title>
        <authorList>
            <person name="Schwelm A."/>
            <person name="Fogelqvist J."/>
            <person name="Knaust A."/>
            <person name="Julke S."/>
            <person name="Lilja T."/>
            <person name="Dhandapani V."/>
            <person name="Bonilla-Rosso G."/>
            <person name="Karlsson M."/>
            <person name="Shevchenko A."/>
            <person name="Choi S.R."/>
            <person name="Kim H.G."/>
            <person name="Park J.Y."/>
            <person name="Lim Y.P."/>
            <person name="Ludwig-Muller J."/>
            <person name="Dixelius C."/>
        </authorList>
    </citation>
    <scope>NUCLEOTIDE SEQUENCE</scope>
    <source>
        <tissue evidence="2">Potato root galls</tissue>
    </source>
</reference>
<keyword evidence="1" id="KW-1133">Transmembrane helix</keyword>
<protein>
    <submittedName>
        <fullName evidence="2">Uncharacterized protein</fullName>
    </submittedName>
</protein>
<evidence type="ECO:0000256" key="1">
    <source>
        <dbReference type="SAM" id="Phobius"/>
    </source>
</evidence>
<name>A0A0H5QV27_9EUKA</name>
<accession>A0A0H5QV27</accession>
<feature type="transmembrane region" description="Helical" evidence="1">
    <location>
        <begin position="322"/>
        <end position="344"/>
    </location>
</feature>
<feature type="transmembrane region" description="Helical" evidence="1">
    <location>
        <begin position="425"/>
        <end position="447"/>
    </location>
</feature>
<sequence>MDKSQTSLAVTTCLDPECKNSQVEFPYQLGGGFYHSYGSTDIVFGRENKSAVISFQQWNMNGTQGILQLCVCGHGTCESPQIVTIDSSAAEYTSIAVDKDGDIMVVFTDESYSALRLAVCKAPITSSSNCTVTTLLSTSETILWPVIRTSSPDLLVGAGLPVIAYFQAWSGGIGGSLIVFQCSSPRCTNENPIDAVVVDYNPRWVVSEMQISMVLRQRDGRPVIAYSVYEAPSLFYLRIAVCHSKSCEQSSTYDVDDFKDVTQLTIKFDGQCFLIALLFSIALCVIVLGSALYSPNKARLVNVYTMSPFTRDIIIDANYRKAIGLGVLFTVAGAFLSSFSWLLYCGSSEFFSYWHIFLLSLISIVTSASSYFAIIQCSRRNLIIVGAAVLFTLLFDLTLILTYSLNSFKFECGTINVSVPRFLSVIGVFIVGCVHLLDLFLFARIYLALGLASPTLMHNQWEDDI</sequence>
<evidence type="ECO:0000313" key="2">
    <source>
        <dbReference type="EMBL" id="CRZ05833.1"/>
    </source>
</evidence>
<dbReference type="EMBL" id="HACM01005391">
    <property type="protein sequence ID" value="CRZ05833.1"/>
    <property type="molecule type" value="Transcribed_RNA"/>
</dbReference>
<feature type="transmembrane region" description="Helical" evidence="1">
    <location>
        <begin position="350"/>
        <end position="375"/>
    </location>
</feature>
<feature type="transmembrane region" description="Helical" evidence="1">
    <location>
        <begin position="273"/>
        <end position="293"/>
    </location>
</feature>
<dbReference type="AlphaFoldDB" id="A0A0H5QV27"/>
<feature type="transmembrane region" description="Helical" evidence="1">
    <location>
        <begin position="382"/>
        <end position="405"/>
    </location>
</feature>
<keyword evidence="1" id="KW-0472">Membrane</keyword>
<proteinExistence type="predicted"/>
<keyword evidence="1" id="KW-0812">Transmembrane</keyword>
<organism evidence="2">
    <name type="scientific">Spongospora subterranea</name>
    <dbReference type="NCBI Taxonomy" id="70186"/>
    <lineage>
        <taxon>Eukaryota</taxon>
        <taxon>Sar</taxon>
        <taxon>Rhizaria</taxon>
        <taxon>Endomyxa</taxon>
        <taxon>Phytomyxea</taxon>
        <taxon>Plasmodiophorida</taxon>
        <taxon>Plasmodiophoridae</taxon>
        <taxon>Spongospora</taxon>
    </lineage>
</organism>